<keyword evidence="4" id="KW-1185">Reference proteome</keyword>
<evidence type="ECO:0000313" key="4">
    <source>
        <dbReference type="Proteomes" id="UP001527181"/>
    </source>
</evidence>
<dbReference type="InterPro" id="IPR001173">
    <property type="entry name" value="Glyco_trans_2-like"/>
</dbReference>
<gene>
    <name evidence="3" type="ORF">M5X12_03440</name>
</gene>
<name>A0ABT4GSE8_PAEAL</name>
<dbReference type="InterPro" id="IPR029044">
    <property type="entry name" value="Nucleotide-diphossugar_trans"/>
</dbReference>
<evidence type="ECO:0000259" key="2">
    <source>
        <dbReference type="Pfam" id="PF00535"/>
    </source>
</evidence>
<comment type="caution">
    <text evidence="3">The sequence shown here is derived from an EMBL/GenBank/DDBJ whole genome shotgun (WGS) entry which is preliminary data.</text>
</comment>
<reference evidence="3 4" key="1">
    <citation type="submission" date="2022-05" db="EMBL/GenBank/DDBJ databases">
        <title>Genome Sequencing of Bee-Associated Microbes.</title>
        <authorList>
            <person name="Dunlap C."/>
        </authorList>
    </citation>
    <scope>NUCLEOTIDE SEQUENCE [LARGE SCALE GENOMIC DNA]</scope>
    <source>
        <strain evidence="3 4">NRRL B-04010</strain>
    </source>
</reference>
<proteinExistence type="inferred from homology"/>
<dbReference type="Pfam" id="PF00535">
    <property type="entry name" value="Glycos_transf_2"/>
    <property type="match status" value="1"/>
</dbReference>
<dbReference type="RefSeq" id="WP_262866468.1">
    <property type="nucleotide sequence ID" value="NZ_JAMDLX010000077.1"/>
</dbReference>
<organism evidence="3 4">
    <name type="scientific">Paenibacillus alvei</name>
    <name type="common">Bacillus alvei</name>
    <dbReference type="NCBI Taxonomy" id="44250"/>
    <lineage>
        <taxon>Bacteria</taxon>
        <taxon>Bacillati</taxon>
        <taxon>Bacillota</taxon>
        <taxon>Bacilli</taxon>
        <taxon>Bacillales</taxon>
        <taxon>Paenibacillaceae</taxon>
        <taxon>Paenibacillus</taxon>
    </lineage>
</organism>
<evidence type="ECO:0000256" key="1">
    <source>
        <dbReference type="ARBA" id="ARBA00006739"/>
    </source>
</evidence>
<dbReference type="PANTHER" id="PTHR22916:SF3">
    <property type="entry name" value="UDP-GLCNAC:BETAGAL BETA-1,3-N-ACETYLGLUCOSAMINYLTRANSFERASE-LIKE PROTEIN 1"/>
    <property type="match status" value="1"/>
</dbReference>
<dbReference type="EMBL" id="JAMDNP010000005">
    <property type="protein sequence ID" value="MCY9759623.1"/>
    <property type="molecule type" value="Genomic_DNA"/>
</dbReference>
<dbReference type="GeneID" id="94488373"/>
<dbReference type="CDD" id="cd04196">
    <property type="entry name" value="GT_2_like_d"/>
    <property type="match status" value="1"/>
</dbReference>
<dbReference type="Proteomes" id="UP001527181">
    <property type="component" value="Unassembled WGS sequence"/>
</dbReference>
<evidence type="ECO:0000313" key="3">
    <source>
        <dbReference type="EMBL" id="MCY9759623.1"/>
    </source>
</evidence>
<accession>A0ABT4GSE8</accession>
<dbReference type="PANTHER" id="PTHR22916">
    <property type="entry name" value="GLYCOSYLTRANSFERASE"/>
    <property type="match status" value="1"/>
</dbReference>
<sequence>MGERGGKVQVLLSTYNGEKYLAEQLNSLLEQTHPHLFITIRDDGSSDNTVAIIQEYVAKFPDKIEAFYEENIGVIASFFNLLSRHTHSDAEYVCFCDQDDVWMAEKLERAIYLLNERAGQNPMMYVCPTQMVTETMEPLNIWPPAPHRGTSFLNALVENIAVGATTVLNCLAVNILQQNLPNTKRIVMHDWWAYLVVSAYGKVIYDDKPYIYYRQHQNNVIGGQQGFYDKWVKKWRNYKKHRAQKILWNQAKEFERCWGKELPLEFQSELEEFLLTNRGIVRRASYAFNTRLYRQSRLDNFVFRFMMIKGDILK</sequence>
<feature type="domain" description="Glycosyltransferase 2-like" evidence="2">
    <location>
        <begin position="10"/>
        <end position="118"/>
    </location>
</feature>
<dbReference type="Gene3D" id="3.90.550.10">
    <property type="entry name" value="Spore Coat Polysaccharide Biosynthesis Protein SpsA, Chain A"/>
    <property type="match status" value="1"/>
</dbReference>
<comment type="similarity">
    <text evidence="1">Belongs to the glycosyltransferase 2 family.</text>
</comment>
<protein>
    <submittedName>
        <fullName evidence="3">Glycosyltransferase family 2 protein</fullName>
    </submittedName>
</protein>
<dbReference type="SUPFAM" id="SSF53448">
    <property type="entry name" value="Nucleotide-diphospho-sugar transferases"/>
    <property type="match status" value="1"/>
</dbReference>